<protein>
    <submittedName>
        <fullName evidence="1">Uncharacterized protein</fullName>
    </submittedName>
</protein>
<dbReference type="Proteomes" id="UP000037035">
    <property type="component" value="Unassembled WGS sequence"/>
</dbReference>
<organism evidence="1 2">
    <name type="scientific">Puccinia sorghi</name>
    <dbReference type="NCBI Taxonomy" id="27349"/>
    <lineage>
        <taxon>Eukaryota</taxon>
        <taxon>Fungi</taxon>
        <taxon>Dikarya</taxon>
        <taxon>Basidiomycota</taxon>
        <taxon>Pucciniomycotina</taxon>
        <taxon>Pucciniomycetes</taxon>
        <taxon>Pucciniales</taxon>
        <taxon>Pucciniaceae</taxon>
        <taxon>Puccinia</taxon>
    </lineage>
</organism>
<evidence type="ECO:0000313" key="2">
    <source>
        <dbReference type="Proteomes" id="UP000037035"/>
    </source>
</evidence>
<reference evidence="1 2" key="1">
    <citation type="submission" date="2015-08" db="EMBL/GenBank/DDBJ databases">
        <title>Next Generation Sequencing and Analysis of the Genome of Puccinia sorghi L Schw, the Causal Agent of Maize Common Rust.</title>
        <authorList>
            <person name="Rochi L."/>
            <person name="Burguener G."/>
            <person name="Darino M."/>
            <person name="Turjanski A."/>
            <person name="Kreff E."/>
            <person name="Dieguez M.J."/>
            <person name="Sacco F."/>
        </authorList>
    </citation>
    <scope>NUCLEOTIDE SEQUENCE [LARGE SCALE GENOMIC DNA]</scope>
    <source>
        <strain evidence="1 2">RO10H11247</strain>
    </source>
</reference>
<dbReference type="VEuPathDB" id="FungiDB:VP01_3832g1"/>
<proteinExistence type="predicted"/>
<dbReference type="AlphaFoldDB" id="A0A0L6UT74"/>
<keyword evidence="2" id="KW-1185">Reference proteome</keyword>
<sequence>DLPGVSQTGGLSSASAPLYIPHTNGTPHHALIMDNIACVIQCTHIVNSSFITIINWKGFKDIYQKYNITPVKNFKDLGIHPNHHSALNIPYQLKLKGPLGELKKTMVKHFSQIQKFGATNGFAKLFLNEEKDDTVLPRGRALPHPLDSLILQPELIFQSSVVCKNKMKISVMAPNNCISFKIYVNYLFQIGRVKNQFCKGMGRGVPIIFYWLYKENAQTIYH</sequence>
<accession>A0A0L6UT74</accession>
<dbReference type="STRING" id="27349.A0A0L6UT74"/>
<dbReference type="EMBL" id="LAVV01008871">
    <property type="protein sequence ID" value="KNZ51738.1"/>
    <property type="molecule type" value="Genomic_DNA"/>
</dbReference>
<comment type="caution">
    <text evidence="1">The sequence shown here is derived from an EMBL/GenBank/DDBJ whole genome shotgun (WGS) entry which is preliminary data.</text>
</comment>
<feature type="non-terminal residue" evidence="1">
    <location>
        <position position="1"/>
    </location>
</feature>
<gene>
    <name evidence="1" type="ORF">VP01_3832g1</name>
</gene>
<evidence type="ECO:0000313" key="1">
    <source>
        <dbReference type="EMBL" id="KNZ51738.1"/>
    </source>
</evidence>
<name>A0A0L6UT74_9BASI</name>